<dbReference type="Proteomes" id="UP000278627">
    <property type="component" value="Unassembled WGS sequence"/>
</dbReference>
<keyword evidence="1" id="KW-1133">Transmembrane helix</keyword>
<keyword evidence="1" id="KW-0472">Membrane</keyword>
<evidence type="ECO:0000313" key="4">
    <source>
        <dbReference type="WBParaSite" id="BPAG_0000657601-mRNA-1"/>
    </source>
</evidence>
<reference evidence="2 3" key="2">
    <citation type="submission" date="2018-11" db="EMBL/GenBank/DDBJ databases">
        <authorList>
            <consortium name="Pathogen Informatics"/>
        </authorList>
    </citation>
    <scope>NUCLEOTIDE SEQUENCE [LARGE SCALE GENOMIC DNA]</scope>
</reference>
<sequence length="99" mass="11405">MGCIRERQFSTDSVSSRGAPHIDDAVFDLYRNPESETLSSSGLLKVFLSPFFFPLINYGLYYVLFILCVISIILQLIDNILANNFDSKYCILFIKYYNI</sequence>
<name>A0A0N4TED8_BRUPA</name>
<accession>A0A0N4TED8</accession>
<feature type="transmembrane region" description="Helical" evidence="1">
    <location>
        <begin position="58"/>
        <end position="77"/>
    </location>
</feature>
<gene>
    <name evidence="2" type="ORF">BPAG_LOCUS6538</name>
</gene>
<dbReference type="AlphaFoldDB" id="A0A0N4TED8"/>
<keyword evidence="1" id="KW-0812">Transmembrane</keyword>
<evidence type="ECO:0000313" key="2">
    <source>
        <dbReference type="EMBL" id="VDN87724.1"/>
    </source>
</evidence>
<organism evidence="4">
    <name type="scientific">Brugia pahangi</name>
    <name type="common">Filarial nematode worm</name>
    <dbReference type="NCBI Taxonomy" id="6280"/>
    <lineage>
        <taxon>Eukaryota</taxon>
        <taxon>Metazoa</taxon>
        <taxon>Ecdysozoa</taxon>
        <taxon>Nematoda</taxon>
        <taxon>Chromadorea</taxon>
        <taxon>Rhabditida</taxon>
        <taxon>Spirurina</taxon>
        <taxon>Spiruromorpha</taxon>
        <taxon>Filarioidea</taxon>
        <taxon>Onchocercidae</taxon>
        <taxon>Brugia</taxon>
    </lineage>
</organism>
<reference evidence="4" key="1">
    <citation type="submission" date="2017-02" db="UniProtKB">
        <authorList>
            <consortium name="WormBaseParasite"/>
        </authorList>
    </citation>
    <scope>IDENTIFICATION</scope>
</reference>
<proteinExistence type="predicted"/>
<evidence type="ECO:0000256" key="1">
    <source>
        <dbReference type="SAM" id="Phobius"/>
    </source>
</evidence>
<dbReference type="EMBL" id="UZAD01006104">
    <property type="protein sequence ID" value="VDN87724.1"/>
    <property type="molecule type" value="Genomic_DNA"/>
</dbReference>
<keyword evidence="3" id="KW-1185">Reference proteome</keyword>
<dbReference type="WBParaSite" id="BPAG_0000657601-mRNA-1">
    <property type="protein sequence ID" value="BPAG_0000657601-mRNA-1"/>
    <property type="gene ID" value="BPAG_0000657601"/>
</dbReference>
<protein>
    <submittedName>
        <fullName evidence="2 4">Uncharacterized protein</fullName>
    </submittedName>
</protein>
<evidence type="ECO:0000313" key="3">
    <source>
        <dbReference type="Proteomes" id="UP000278627"/>
    </source>
</evidence>
<dbReference type="STRING" id="6280.A0A0N4TED8"/>